<keyword evidence="3 5" id="KW-0804">Transcription</keyword>
<evidence type="ECO:0000256" key="1">
    <source>
        <dbReference type="ARBA" id="ARBA00004123"/>
    </source>
</evidence>
<evidence type="ECO:0000256" key="5">
    <source>
        <dbReference type="RuleBase" id="RU369104"/>
    </source>
</evidence>
<keyword evidence="4 5" id="KW-0539">Nucleus</keyword>
<evidence type="ECO:0000313" key="8">
    <source>
        <dbReference type="Proteomes" id="UP001630127"/>
    </source>
</evidence>
<organism evidence="7 8">
    <name type="scientific">Cinchona calisaya</name>
    <dbReference type="NCBI Taxonomy" id="153742"/>
    <lineage>
        <taxon>Eukaryota</taxon>
        <taxon>Viridiplantae</taxon>
        <taxon>Streptophyta</taxon>
        <taxon>Embryophyta</taxon>
        <taxon>Tracheophyta</taxon>
        <taxon>Spermatophyta</taxon>
        <taxon>Magnoliopsida</taxon>
        <taxon>eudicotyledons</taxon>
        <taxon>Gunneridae</taxon>
        <taxon>Pentapetalae</taxon>
        <taxon>asterids</taxon>
        <taxon>lamiids</taxon>
        <taxon>Gentianales</taxon>
        <taxon>Rubiaceae</taxon>
        <taxon>Cinchonoideae</taxon>
        <taxon>Cinchoneae</taxon>
        <taxon>Cinchona</taxon>
    </lineage>
</organism>
<keyword evidence="8" id="KW-1185">Reference proteome</keyword>
<name>A0ABD2Y071_9GENT</name>
<dbReference type="AlphaFoldDB" id="A0ABD2Y071"/>
<dbReference type="InterPro" id="IPR054502">
    <property type="entry name" value="bHLH-TF_ACT-like_plant"/>
</dbReference>
<protein>
    <recommendedName>
        <fullName evidence="5">Transcription factor</fullName>
        <shortName evidence="5">bHLH transcription factor</shortName>
    </recommendedName>
    <alternativeName>
        <fullName evidence="5">Basic helix-loop-helix protein</fullName>
    </alternativeName>
</protein>
<dbReference type="InterPro" id="IPR011598">
    <property type="entry name" value="bHLH_dom"/>
</dbReference>
<comment type="subcellular location">
    <subcellularLocation>
        <location evidence="1 5">Nucleus</location>
    </subcellularLocation>
</comment>
<dbReference type="SMART" id="SM00353">
    <property type="entry name" value="HLH"/>
    <property type="match status" value="1"/>
</dbReference>
<evidence type="ECO:0000256" key="4">
    <source>
        <dbReference type="ARBA" id="ARBA00023242"/>
    </source>
</evidence>
<dbReference type="EMBL" id="JBJUIK010000016">
    <property type="protein sequence ID" value="KAL3499150.1"/>
    <property type="molecule type" value="Genomic_DNA"/>
</dbReference>
<dbReference type="InterPro" id="IPR025610">
    <property type="entry name" value="MYC/MYB_N"/>
</dbReference>
<keyword evidence="2 5" id="KW-0805">Transcription regulation</keyword>
<evidence type="ECO:0000259" key="6">
    <source>
        <dbReference type="PROSITE" id="PS50888"/>
    </source>
</evidence>
<dbReference type="Gene3D" id="4.10.280.10">
    <property type="entry name" value="Helix-loop-helix DNA-binding domain"/>
    <property type="match status" value="1"/>
</dbReference>
<dbReference type="Proteomes" id="UP001630127">
    <property type="component" value="Unassembled WGS sequence"/>
</dbReference>
<evidence type="ECO:0000256" key="3">
    <source>
        <dbReference type="ARBA" id="ARBA00023163"/>
    </source>
</evidence>
<sequence length="481" mass="53981">MDDIIASATSSTFPAPKQRLQLMLQNQREWWVYSIFWQASRDGDGRLVLSWGDGHFRGAKHSSLERRKIIGEKEIQSFLSCDSSFADGGDVAEYEWFYMLSFTRSFVSGDDLFVRTYKSDSYAWFVGDREMESYNCERAKEAHSHGIKTFVCISTSRGILELGSSDLIKEDWGLVQLCKNLFGSDENIISTTTTTSSTTPEGGLFYSNTEKVQESSCLMNQAATGRLTMGTGAGQISSSDESKLIVLENHNNYMSSELQAAAGMVRSNSSRNRMRKPPSSMSGQEMALNHVEAERQRREKLNQRFYALRSVVPNVSRMDKASLLSDAVAYINELKAKIKDLESRRLGYPGDQKRARAKIDIVQETQQNTITTADQKILPSKPYYYVPYTAAATTTNNTSIKTEMDVKIVGSEAILHILCPNVNYPSAKVMDALREMGLQVRSACFSSVQDLMLHYVVIRVPDGLATHQDALKTAILRRLRL</sequence>
<dbReference type="PANTHER" id="PTHR11514">
    <property type="entry name" value="MYC"/>
    <property type="match status" value="1"/>
</dbReference>
<dbReference type="InterPro" id="IPR045084">
    <property type="entry name" value="AIB/MYC-like"/>
</dbReference>
<dbReference type="Pfam" id="PF14215">
    <property type="entry name" value="bHLH-MYC_N"/>
    <property type="match status" value="1"/>
</dbReference>
<reference evidence="7 8" key="1">
    <citation type="submission" date="2024-11" db="EMBL/GenBank/DDBJ databases">
        <title>A near-complete genome assembly of Cinchona calisaya.</title>
        <authorList>
            <person name="Lian D.C."/>
            <person name="Zhao X.W."/>
            <person name="Wei L."/>
        </authorList>
    </citation>
    <scope>NUCLEOTIDE SEQUENCE [LARGE SCALE GENOMIC DNA]</scope>
    <source>
        <tissue evidence="7">Nenye</tissue>
    </source>
</reference>
<dbReference type="GO" id="GO:0005634">
    <property type="term" value="C:nucleus"/>
    <property type="evidence" value="ECO:0007669"/>
    <property type="project" value="UniProtKB-SubCell"/>
</dbReference>
<feature type="domain" description="BHLH" evidence="6">
    <location>
        <begin position="285"/>
        <end position="334"/>
    </location>
</feature>
<dbReference type="CDD" id="cd11449">
    <property type="entry name" value="bHLH_AtAIB_like"/>
    <property type="match status" value="1"/>
</dbReference>
<comment type="caution">
    <text evidence="7">The sequence shown here is derived from an EMBL/GenBank/DDBJ whole genome shotgun (WGS) entry which is preliminary data.</text>
</comment>
<evidence type="ECO:0000256" key="2">
    <source>
        <dbReference type="ARBA" id="ARBA00023015"/>
    </source>
</evidence>
<dbReference type="InterPro" id="IPR036638">
    <property type="entry name" value="HLH_DNA-bd_sf"/>
</dbReference>
<dbReference type="Pfam" id="PF00010">
    <property type="entry name" value="HLH"/>
    <property type="match status" value="1"/>
</dbReference>
<dbReference type="PANTHER" id="PTHR11514:SF115">
    <property type="entry name" value="TRANSCRIPTION FACTOR"/>
    <property type="match status" value="1"/>
</dbReference>
<accession>A0ABD2Y071</accession>
<dbReference type="PROSITE" id="PS50888">
    <property type="entry name" value="BHLH"/>
    <property type="match status" value="1"/>
</dbReference>
<evidence type="ECO:0000313" key="7">
    <source>
        <dbReference type="EMBL" id="KAL3499150.1"/>
    </source>
</evidence>
<dbReference type="Pfam" id="PF22754">
    <property type="entry name" value="bHLH-TF_ACT-like_plant"/>
    <property type="match status" value="1"/>
</dbReference>
<dbReference type="GO" id="GO:0006355">
    <property type="term" value="P:regulation of DNA-templated transcription"/>
    <property type="evidence" value="ECO:0007669"/>
    <property type="project" value="UniProtKB-ARBA"/>
</dbReference>
<dbReference type="SUPFAM" id="SSF47459">
    <property type="entry name" value="HLH, helix-loop-helix DNA-binding domain"/>
    <property type="match status" value="1"/>
</dbReference>
<proteinExistence type="predicted"/>
<gene>
    <name evidence="7" type="ORF">ACH5RR_038243</name>
</gene>